<dbReference type="InterPro" id="IPR011051">
    <property type="entry name" value="RmlC_Cupin_sf"/>
</dbReference>
<sequence length="113" mass="12193">MVDLDALSRNHLEAARRDERGRSAELVVHDGELRQSVIALVRGACLSAHNSPPAASIQVLSGRLRVELDGEVQGEVGAGELWALTHERHAVLALEDTAFLLTTVTGVDQRSYA</sequence>
<name>A0A2U2RKF7_9MICO</name>
<dbReference type="Gene3D" id="2.60.120.10">
    <property type="entry name" value="Jelly Rolls"/>
    <property type="match status" value="1"/>
</dbReference>
<dbReference type="RefSeq" id="WP_109274951.1">
    <property type="nucleotide sequence ID" value="NZ_QFKX01000002.1"/>
</dbReference>
<dbReference type="EMBL" id="QFKX01000002">
    <property type="protein sequence ID" value="PWH06358.1"/>
    <property type="molecule type" value="Genomic_DNA"/>
</dbReference>
<dbReference type="AlphaFoldDB" id="A0A2U2RKF7"/>
<evidence type="ECO:0000313" key="2">
    <source>
        <dbReference type="Proteomes" id="UP000245590"/>
    </source>
</evidence>
<organism evidence="1 2">
    <name type="scientific">Brachybacterium endophyticum</name>
    <dbReference type="NCBI Taxonomy" id="2182385"/>
    <lineage>
        <taxon>Bacteria</taxon>
        <taxon>Bacillati</taxon>
        <taxon>Actinomycetota</taxon>
        <taxon>Actinomycetes</taxon>
        <taxon>Micrococcales</taxon>
        <taxon>Dermabacteraceae</taxon>
        <taxon>Brachybacterium</taxon>
    </lineage>
</organism>
<evidence type="ECO:0000313" key="1">
    <source>
        <dbReference type="EMBL" id="PWH06358.1"/>
    </source>
</evidence>
<dbReference type="Proteomes" id="UP000245590">
    <property type="component" value="Unassembled WGS sequence"/>
</dbReference>
<protein>
    <submittedName>
        <fullName evidence="1">Cupin</fullName>
    </submittedName>
</protein>
<proteinExistence type="predicted"/>
<dbReference type="SUPFAM" id="SSF51182">
    <property type="entry name" value="RmlC-like cupins"/>
    <property type="match status" value="1"/>
</dbReference>
<comment type="caution">
    <text evidence="1">The sequence shown here is derived from an EMBL/GenBank/DDBJ whole genome shotgun (WGS) entry which is preliminary data.</text>
</comment>
<keyword evidence="2" id="KW-1185">Reference proteome</keyword>
<dbReference type="InterPro" id="IPR014710">
    <property type="entry name" value="RmlC-like_jellyroll"/>
</dbReference>
<gene>
    <name evidence="1" type="ORF">DEO23_05110</name>
</gene>
<accession>A0A2U2RKF7</accession>
<dbReference type="OrthoDB" id="5190473at2"/>
<reference evidence="1 2" key="1">
    <citation type="submission" date="2018-05" db="EMBL/GenBank/DDBJ databases">
        <title>Brachybacterium sp. M1HQ-2T, whole genome shotgun sequence.</title>
        <authorList>
            <person name="Tuo L."/>
        </authorList>
    </citation>
    <scope>NUCLEOTIDE SEQUENCE [LARGE SCALE GENOMIC DNA]</scope>
    <source>
        <strain evidence="1 2">M1HQ-2</strain>
    </source>
</reference>